<keyword evidence="2 6" id="KW-0378">Hydrolase</keyword>
<evidence type="ECO:0000259" key="4">
    <source>
        <dbReference type="Pfam" id="PF13802"/>
    </source>
</evidence>
<dbReference type="InterPro" id="IPR000322">
    <property type="entry name" value="Glyco_hydro_31_TIM"/>
</dbReference>
<accession>A0ABQ0BJQ8</accession>
<feature type="domain" description="Glycoside hydrolase family 31 TIM barrel" evidence="3">
    <location>
        <begin position="227"/>
        <end position="561"/>
    </location>
</feature>
<evidence type="ECO:0000313" key="7">
    <source>
        <dbReference type="Proteomes" id="UP001600943"/>
    </source>
</evidence>
<dbReference type="Pfam" id="PF21365">
    <property type="entry name" value="Glyco_hydro_31_3rd"/>
    <property type="match status" value="1"/>
</dbReference>
<evidence type="ECO:0000256" key="1">
    <source>
        <dbReference type="ARBA" id="ARBA00007806"/>
    </source>
</evidence>
<reference evidence="6 7" key="1">
    <citation type="submission" date="2024-04" db="EMBL/GenBank/DDBJ databases">
        <title>Defined microbial consortia suppress multidrug-resistant proinflammatory Enterobacteriaceae via ecological control.</title>
        <authorList>
            <person name="Furuichi M."/>
            <person name="Kawaguchi T."/>
            <person name="Pust M."/>
            <person name="Yasuma K."/>
            <person name="Plichta D."/>
            <person name="Hasegawa N."/>
            <person name="Ohya T."/>
            <person name="Bhattarai S."/>
            <person name="Sasajima S."/>
            <person name="Aoto Y."/>
            <person name="Tuganbaev T."/>
            <person name="Yaginuma M."/>
            <person name="Ueda M."/>
            <person name="Okahashi N."/>
            <person name="Amafuji K."/>
            <person name="Kiridooshi Y."/>
            <person name="Sugita K."/>
            <person name="Strazar M."/>
            <person name="Skelly A."/>
            <person name="Suda W."/>
            <person name="Hattori M."/>
            <person name="Nakamoto N."/>
            <person name="Caballero S."/>
            <person name="Norman J."/>
            <person name="Olle B."/>
            <person name="Tanoue T."/>
            <person name="Arita M."/>
            <person name="Bucci V."/>
            <person name="Atarashi K."/>
            <person name="Xavier R."/>
            <person name="Honda K."/>
        </authorList>
    </citation>
    <scope>NUCLEOTIDE SEQUENCE [LARGE SCALE GENOMIC DNA]</scope>
    <source>
        <strain evidence="7">k04-0078-D8-1</strain>
    </source>
</reference>
<comment type="similarity">
    <text evidence="1 2">Belongs to the glycosyl hydrolase 31 family.</text>
</comment>
<dbReference type="SUPFAM" id="SSF51445">
    <property type="entry name" value="(Trans)glycosidases"/>
    <property type="match status" value="1"/>
</dbReference>
<dbReference type="Proteomes" id="UP001600943">
    <property type="component" value="Unassembled WGS sequence"/>
</dbReference>
<dbReference type="PANTHER" id="PTHR43863">
    <property type="entry name" value="HYDROLASE, PUTATIVE (AFU_ORTHOLOGUE AFUA_1G03140)-RELATED"/>
    <property type="match status" value="1"/>
</dbReference>
<dbReference type="InterPro" id="IPR011013">
    <property type="entry name" value="Gal_mutarotase_sf_dom"/>
</dbReference>
<name>A0ABQ0BJQ8_9FIRM</name>
<dbReference type="Gene3D" id="3.20.20.80">
    <property type="entry name" value="Glycosidases"/>
    <property type="match status" value="1"/>
</dbReference>
<feature type="domain" description="Glycosyl hydrolase family 31 C-terminal" evidence="5">
    <location>
        <begin position="572"/>
        <end position="656"/>
    </location>
</feature>
<dbReference type="Gene3D" id="2.60.40.1760">
    <property type="entry name" value="glycosyl hydrolase (family 31)"/>
    <property type="match status" value="1"/>
</dbReference>
<dbReference type="InterPro" id="IPR048395">
    <property type="entry name" value="Glyco_hydro_31_C"/>
</dbReference>
<feature type="domain" description="Glycoside hydrolase family 31 N-terminal" evidence="4">
    <location>
        <begin position="45"/>
        <end position="182"/>
    </location>
</feature>
<dbReference type="RefSeq" id="WP_289072424.1">
    <property type="nucleotide sequence ID" value="NZ_BAABYW010000002.1"/>
</dbReference>
<keyword evidence="7" id="KW-1185">Reference proteome</keyword>
<dbReference type="EMBL" id="BAABYW010000002">
    <property type="protein sequence ID" value="GAA6411682.1"/>
    <property type="molecule type" value="Genomic_DNA"/>
</dbReference>
<dbReference type="InterPro" id="IPR025887">
    <property type="entry name" value="Glyco_hydro_31_N_dom"/>
</dbReference>
<sequence length="665" mass="76871">MSFFTQGENYIEYHNAGETLRIMAWGRNSLRVVSVPSGPLDLACSALKEQAPSDTQIQADEETATITNGKISALIDTRGWNSAAVVTFFNDKKEMLLKEMDGGGALNRKARKFSPYIGGDFRLKVSFEANKDEKIYGMGQYQQDILDLKGCNIELAHRNSQASIPFYVSSKGYGFFWHNPAIGSVSFGKNVTEWRADSTKKMDYWITAGDTPAQIESQYSQVTGRAPMMPEYGLGFWQCKLRYYNQEQVLSVAREYHRRGIPVDVFVVDYYHWPRCGDYRFDEHFFPDPKAMAEELRSYGMELMVSVWPQIDWRSENFNEMRQKGLLVQTEHGLNVQMDFHGNNVFYDATNPEAREYVWNKCKKNYGENGIKLFWLDEAEPEFTTYDYENYRYYAGSVMQQGNIYPREYARGFYEGQKENGQEDVLNLVRCAWAGSQQYGALIWSGDIHSTYQDFRNQIVAGLQMGLSGIPWWTTDIGGFHGGNIYDKDFQELLIRWFQFGAFCPVMRLHGSRLPRTPLYKADGEETEGTGADNEIWSYGEENYQIMKKFIEIREMMRDYTRSLMEETHKTGAPVMRTMFYEFPEDLNTWELDTQYMYGPDILAAPIVEPHTFKRKVYLPEGSTWTNAHTGEILNGGQWTEAEAPIDSMPVFLRDGRQEYLIHTI</sequence>
<dbReference type="Gene3D" id="2.60.40.1180">
    <property type="entry name" value="Golgi alpha-mannosidase II"/>
    <property type="match status" value="1"/>
</dbReference>
<dbReference type="CDD" id="cd06591">
    <property type="entry name" value="GH31_xylosidase_XylS"/>
    <property type="match status" value="1"/>
</dbReference>
<comment type="caution">
    <text evidence="6">The sequence shown here is derived from an EMBL/GenBank/DDBJ whole genome shotgun (WGS) entry which is preliminary data.</text>
</comment>
<dbReference type="CDD" id="cd14752">
    <property type="entry name" value="GH31_N"/>
    <property type="match status" value="1"/>
</dbReference>
<organism evidence="6 7">
    <name type="scientific">Blautia hominis</name>
    <dbReference type="NCBI Taxonomy" id="2025493"/>
    <lineage>
        <taxon>Bacteria</taxon>
        <taxon>Bacillati</taxon>
        <taxon>Bacillota</taxon>
        <taxon>Clostridia</taxon>
        <taxon>Lachnospirales</taxon>
        <taxon>Lachnospiraceae</taxon>
        <taxon>Blautia</taxon>
    </lineage>
</organism>
<dbReference type="InterPro" id="IPR017853">
    <property type="entry name" value="GH"/>
</dbReference>
<dbReference type="InterPro" id="IPR051816">
    <property type="entry name" value="Glycosyl_Hydrolase_31"/>
</dbReference>
<evidence type="ECO:0000259" key="3">
    <source>
        <dbReference type="Pfam" id="PF01055"/>
    </source>
</evidence>
<dbReference type="SUPFAM" id="SSF74650">
    <property type="entry name" value="Galactose mutarotase-like"/>
    <property type="match status" value="1"/>
</dbReference>
<dbReference type="PANTHER" id="PTHR43863:SF2">
    <property type="entry name" value="MALTASE-GLUCOAMYLASE"/>
    <property type="match status" value="1"/>
</dbReference>
<evidence type="ECO:0000313" key="6">
    <source>
        <dbReference type="EMBL" id="GAA6411682.1"/>
    </source>
</evidence>
<keyword evidence="2" id="KW-0326">Glycosidase</keyword>
<protein>
    <submittedName>
        <fullName evidence="6">Glycoside hydrolase family 31 protein</fullName>
    </submittedName>
</protein>
<proteinExistence type="inferred from homology"/>
<dbReference type="Pfam" id="PF01055">
    <property type="entry name" value="Glyco_hydro_31_2nd"/>
    <property type="match status" value="1"/>
</dbReference>
<dbReference type="Pfam" id="PF13802">
    <property type="entry name" value="Gal_mutarotas_2"/>
    <property type="match status" value="1"/>
</dbReference>
<dbReference type="GO" id="GO:0016787">
    <property type="term" value="F:hydrolase activity"/>
    <property type="evidence" value="ECO:0007669"/>
    <property type="project" value="UniProtKB-KW"/>
</dbReference>
<dbReference type="SUPFAM" id="SSF51011">
    <property type="entry name" value="Glycosyl hydrolase domain"/>
    <property type="match status" value="1"/>
</dbReference>
<evidence type="ECO:0000256" key="2">
    <source>
        <dbReference type="RuleBase" id="RU361185"/>
    </source>
</evidence>
<gene>
    <name evidence="6" type="ORF">K040078D81_57990</name>
</gene>
<evidence type="ECO:0000259" key="5">
    <source>
        <dbReference type="Pfam" id="PF21365"/>
    </source>
</evidence>
<dbReference type="InterPro" id="IPR013780">
    <property type="entry name" value="Glyco_hydro_b"/>
</dbReference>